<sequence length="160" mass="17577">MSMRAAYSYCSNVGSLSLYGISNRQCWAFILYLMIEAVHGIAAIRHMELLESDSPTHLNFFRAALQGRHRILSCAKDPTVCLDREKNPWGGSTCCYQKFCKDITNDPNHCGACGQTCAHGFLCCGGQCVDIRNDPGNCGSCYEECPGQLKCSFAMCDYGG</sequence>
<name>A0A835DI26_TETSI</name>
<comment type="caution">
    <text evidence="3">The sequence shown here is derived from an EMBL/GenBank/DDBJ whole genome shotgun (WGS) entry which is preliminary data.</text>
</comment>
<proteinExistence type="inferred from homology"/>
<accession>A0A835DI26</accession>
<comment type="similarity">
    <text evidence="1">Belongs to the STIG1 family.</text>
</comment>
<dbReference type="Proteomes" id="UP000655225">
    <property type="component" value="Unassembled WGS sequence"/>
</dbReference>
<dbReference type="EMBL" id="JABCRI010000008">
    <property type="protein sequence ID" value="KAF8401462.1"/>
    <property type="molecule type" value="Genomic_DNA"/>
</dbReference>
<dbReference type="PANTHER" id="PTHR33227:SF54">
    <property type="entry name" value="PROTEIN STIG1"/>
    <property type="match status" value="1"/>
</dbReference>
<reference evidence="3 4" key="1">
    <citation type="submission" date="2020-04" db="EMBL/GenBank/DDBJ databases">
        <title>Plant Genome Project.</title>
        <authorList>
            <person name="Zhang R.-G."/>
        </authorList>
    </citation>
    <scope>NUCLEOTIDE SEQUENCE [LARGE SCALE GENOMIC DNA]</scope>
    <source>
        <strain evidence="3">YNK0</strain>
        <tissue evidence="3">Leaf</tissue>
    </source>
</reference>
<keyword evidence="2" id="KW-0732">Signal</keyword>
<dbReference type="OrthoDB" id="2013942at2759"/>
<dbReference type="AlphaFoldDB" id="A0A835DI26"/>
<evidence type="ECO:0000313" key="4">
    <source>
        <dbReference type="Proteomes" id="UP000655225"/>
    </source>
</evidence>
<keyword evidence="4" id="KW-1185">Reference proteome</keyword>
<protein>
    <submittedName>
        <fullName evidence="3">Uncharacterized protein</fullName>
    </submittedName>
</protein>
<organism evidence="3 4">
    <name type="scientific">Tetracentron sinense</name>
    <name type="common">Spur-leaf</name>
    <dbReference type="NCBI Taxonomy" id="13715"/>
    <lineage>
        <taxon>Eukaryota</taxon>
        <taxon>Viridiplantae</taxon>
        <taxon>Streptophyta</taxon>
        <taxon>Embryophyta</taxon>
        <taxon>Tracheophyta</taxon>
        <taxon>Spermatophyta</taxon>
        <taxon>Magnoliopsida</taxon>
        <taxon>Trochodendrales</taxon>
        <taxon>Trochodendraceae</taxon>
        <taxon>Tetracentron</taxon>
    </lineage>
</organism>
<evidence type="ECO:0000313" key="3">
    <source>
        <dbReference type="EMBL" id="KAF8401462.1"/>
    </source>
</evidence>
<evidence type="ECO:0000256" key="2">
    <source>
        <dbReference type="ARBA" id="ARBA00022729"/>
    </source>
</evidence>
<gene>
    <name evidence="3" type="ORF">HHK36_012401</name>
</gene>
<dbReference type="Pfam" id="PF04885">
    <property type="entry name" value="Stig1"/>
    <property type="match status" value="1"/>
</dbReference>
<evidence type="ECO:0000256" key="1">
    <source>
        <dbReference type="ARBA" id="ARBA00006010"/>
    </source>
</evidence>
<dbReference type="PANTHER" id="PTHR33227">
    <property type="entry name" value="STIGMA-SPECIFIC STIG1-LIKE PROTEIN 3"/>
    <property type="match status" value="1"/>
</dbReference>
<dbReference type="InterPro" id="IPR006969">
    <property type="entry name" value="Stig-like"/>
</dbReference>
<dbReference type="OMA" id="RNDPRHC"/>